<gene>
    <name evidence="2" type="ORF">Dda_1820</name>
</gene>
<sequence>MFEIRSRQRQGAFATRRRHKPASQPAEPAIITGKYKSKTDIIAAIITVISTAVSSSPSPHVIGAREVPAAPSVSAPSANMSTEFLLDVRGPSCPKVDVIG</sequence>
<dbReference type="AlphaFoldDB" id="A0AAD6NLS3"/>
<evidence type="ECO:0000313" key="3">
    <source>
        <dbReference type="Proteomes" id="UP001221413"/>
    </source>
</evidence>
<keyword evidence="3" id="KW-1185">Reference proteome</keyword>
<dbReference type="EMBL" id="JAQGDS010000002">
    <property type="protein sequence ID" value="KAJ6263259.1"/>
    <property type="molecule type" value="Genomic_DNA"/>
</dbReference>
<accession>A0AAD6NLS3</accession>
<evidence type="ECO:0000313" key="2">
    <source>
        <dbReference type="EMBL" id="KAJ6263259.1"/>
    </source>
</evidence>
<name>A0AAD6NLS3_DREDA</name>
<reference evidence="2" key="1">
    <citation type="submission" date="2023-01" db="EMBL/GenBank/DDBJ databases">
        <title>The chitinases involved in constricting ring structure development in the nematode-trapping fungus Drechslerella dactyloides.</title>
        <authorList>
            <person name="Wang R."/>
            <person name="Zhang L."/>
            <person name="Tang P."/>
            <person name="Li S."/>
            <person name="Liang L."/>
        </authorList>
    </citation>
    <scope>NUCLEOTIDE SEQUENCE</scope>
    <source>
        <strain evidence="2">YMF1.00031</strain>
    </source>
</reference>
<organism evidence="2 3">
    <name type="scientific">Drechslerella dactyloides</name>
    <name type="common">Nematode-trapping fungus</name>
    <name type="synonym">Arthrobotrys dactyloides</name>
    <dbReference type="NCBI Taxonomy" id="74499"/>
    <lineage>
        <taxon>Eukaryota</taxon>
        <taxon>Fungi</taxon>
        <taxon>Dikarya</taxon>
        <taxon>Ascomycota</taxon>
        <taxon>Pezizomycotina</taxon>
        <taxon>Orbiliomycetes</taxon>
        <taxon>Orbiliales</taxon>
        <taxon>Orbiliaceae</taxon>
        <taxon>Drechslerella</taxon>
    </lineage>
</organism>
<comment type="caution">
    <text evidence="2">The sequence shown here is derived from an EMBL/GenBank/DDBJ whole genome shotgun (WGS) entry which is preliminary data.</text>
</comment>
<dbReference type="Proteomes" id="UP001221413">
    <property type="component" value="Unassembled WGS sequence"/>
</dbReference>
<proteinExistence type="predicted"/>
<feature type="region of interest" description="Disordered" evidence="1">
    <location>
        <begin position="1"/>
        <end position="28"/>
    </location>
</feature>
<evidence type="ECO:0000256" key="1">
    <source>
        <dbReference type="SAM" id="MobiDB-lite"/>
    </source>
</evidence>
<protein>
    <submittedName>
        <fullName evidence="2">Uncharacterized protein</fullName>
    </submittedName>
</protein>